<evidence type="ECO:0000259" key="11">
    <source>
        <dbReference type="Pfam" id="PF22640"/>
    </source>
</evidence>
<dbReference type="InterPro" id="IPR049577">
    <property type="entry name" value="GMPP_N"/>
</dbReference>
<comment type="similarity">
    <text evidence="1 8">Belongs to the mannose-6-phosphate isomerase type 2 family.</text>
</comment>
<reference evidence="12 13" key="1">
    <citation type="submission" date="2009-05" db="EMBL/GenBank/DDBJ databases">
        <title>The draft genome of Acidovorax delafieldii 2AN.</title>
        <authorList>
            <consortium name="US DOE Joint Genome Institute (JGI-PGF)"/>
            <person name="Lucas S."/>
            <person name="Copeland A."/>
            <person name="Lapidus A."/>
            <person name="Glavina del Rio T."/>
            <person name="Tice H."/>
            <person name="Bruce D."/>
            <person name="Goodwin L."/>
            <person name="Pitluck S."/>
            <person name="Larimer F."/>
            <person name="Land M.L."/>
            <person name="Hauser L."/>
            <person name="Shelobolina E.S."/>
            <person name="Picardal F."/>
            <person name="Roden E."/>
            <person name="Emerson D."/>
        </authorList>
    </citation>
    <scope>NUCLEOTIDE SEQUENCE [LARGE SCALE GENOMIC DNA]</scope>
    <source>
        <strain evidence="12 13">2AN</strain>
    </source>
</reference>
<dbReference type="InterPro" id="IPR001538">
    <property type="entry name" value="Man6P_isomerase-2_C"/>
</dbReference>
<evidence type="ECO:0000256" key="2">
    <source>
        <dbReference type="ARBA" id="ARBA00012387"/>
    </source>
</evidence>
<dbReference type="AlphaFoldDB" id="C5T0N3"/>
<keyword evidence="13" id="KW-1185">Reference proteome</keyword>
<dbReference type="EMBL" id="ACQT01000006">
    <property type="protein sequence ID" value="EER61938.1"/>
    <property type="molecule type" value="Genomic_DNA"/>
</dbReference>
<keyword evidence="3 12" id="KW-0808">Transferase</keyword>
<accession>C5T0N3</accession>
<evidence type="ECO:0000259" key="9">
    <source>
        <dbReference type="Pfam" id="PF00483"/>
    </source>
</evidence>
<keyword evidence="12" id="KW-0413">Isomerase</keyword>
<evidence type="ECO:0000256" key="3">
    <source>
        <dbReference type="ARBA" id="ARBA00022679"/>
    </source>
</evidence>
<evidence type="ECO:0000256" key="8">
    <source>
        <dbReference type="RuleBase" id="RU004190"/>
    </source>
</evidence>
<dbReference type="Pfam" id="PF00483">
    <property type="entry name" value="NTP_transferase"/>
    <property type="match status" value="1"/>
</dbReference>
<dbReference type="FunFam" id="2.60.120.10:FF:000032">
    <property type="entry name" value="Mannose-1-phosphate guanylyltransferase/mannose-6-phosphate isomerase"/>
    <property type="match status" value="1"/>
</dbReference>
<dbReference type="PANTHER" id="PTHR46390">
    <property type="entry name" value="MANNOSE-1-PHOSPHATE GUANYLYLTRANSFERASE"/>
    <property type="match status" value="1"/>
</dbReference>
<evidence type="ECO:0000256" key="6">
    <source>
        <dbReference type="ARBA" id="ARBA00023134"/>
    </source>
</evidence>
<keyword evidence="4 12" id="KW-0548">Nucleotidyltransferase</keyword>
<dbReference type="InterPro" id="IPR054566">
    <property type="entry name" value="ManC/GMP-like_b-helix"/>
</dbReference>
<sequence>MLQQTATRLHGLHSTIPQAPAPLLVCNEEHRFLVASQLMDAGVSGATILLEPAARNTAPALTIAALHACAGREDPVMLAMPADHVIADLAAFQYAVQTAYEVARQGNVVTFGVVGSYPETGYGYIRYCPAQAQSVHLVEGFTEKPDAERARQYLADGNYLWNSGLFMLRASTWLQAMTHCRPDMLHACEAAMQAARHDLDFIRPDAAAFNSSPSDSIDYAVIEKLPAHPEWGLKLCVVPMQAGWSDVGAWDAVWKVSEQDACGNAVVGDLVLHQSCTDSLLVSSSRLVAGVGLQNLIVVETPDAVLVVDKRCTQDIKQMVASLARTSHSLAHTHRKVCRPWGWYDCVDRGDRFQVKRIVVNPGASLSLQMHQHRAEHWVVVKGVAEVTHGDRCFLLHENESTYIPVGHAHRLRNSGGEPLEIIEIQSGAYLGEDDIVRLDDVYGRTEKVQ</sequence>
<evidence type="ECO:0000256" key="4">
    <source>
        <dbReference type="ARBA" id="ARBA00022695"/>
    </source>
</evidence>
<dbReference type="InterPro" id="IPR014710">
    <property type="entry name" value="RmlC-like_jellyroll"/>
</dbReference>
<dbReference type="PATRIC" id="fig|573060.9.peg.4720"/>
<dbReference type="InterPro" id="IPR011051">
    <property type="entry name" value="RmlC_Cupin_sf"/>
</dbReference>
<dbReference type="Gene3D" id="3.90.550.10">
    <property type="entry name" value="Spore Coat Polysaccharide Biosynthesis Protein SpsA, Chain A"/>
    <property type="match status" value="1"/>
</dbReference>
<dbReference type="SUPFAM" id="SSF51182">
    <property type="entry name" value="RmlC-like cupins"/>
    <property type="match status" value="1"/>
</dbReference>
<dbReference type="SUPFAM" id="SSF53448">
    <property type="entry name" value="Nucleotide-diphospho-sugar transferases"/>
    <property type="match status" value="1"/>
</dbReference>
<dbReference type="CDD" id="cd02509">
    <property type="entry name" value="GDP-M1P_Guanylyltransferase"/>
    <property type="match status" value="1"/>
</dbReference>
<dbReference type="GO" id="GO:0005525">
    <property type="term" value="F:GTP binding"/>
    <property type="evidence" value="ECO:0007669"/>
    <property type="project" value="UniProtKB-KW"/>
</dbReference>
<evidence type="ECO:0000313" key="13">
    <source>
        <dbReference type="Proteomes" id="UP000003856"/>
    </source>
</evidence>
<name>C5T0N3_ACIDE</name>
<gene>
    <name evidence="12" type="ORF">AcdelDRAFT_0463</name>
</gene>
<proteinExistence type="inferred from homology"/>
<protein>
    <recommendedName>
        <fullName evidence="2">mannose-1-phosphate guanylyltransferase</fullName>
        <ecNumber evidence="2">2.7.7.13</ecNumber>
    </recommendedName>
</protein>
<organism evidence="12 13">
    <name type="scientific">Acidovorax delafieldii 2AN</name>
    <dbReference type="NCBI Taxonomy" id="573060"/>
    <lineage>
        <taxon>Bacteria</taxon>
        <taxon>Pseudomonadati</taxon>
        <taxon>Pseudomonadota</taxon>
        <taxon>Betaproteobacteria</taxon>
        <taxon>Burkholderiales</taxon>
        <taxon>Comamonadaceae</taxon>
        <taxon>Acidovorax</taxon>
    </lineage>
</organism>
<dbReference type="GO" id="GO:0009298">
    <property type="term" value="P:GDP-mannose biosynthetic process"/>
    <property type="evidence" value="ECO:0007669"/>
    <property type="project" value="TreeGrafter"/>
</dbReference>
<evidence type="ECO:0000256" key="7">
    <source>
        <dbReference type="ARBA" id="ARBA00047343"/>
    </source>
</evidence>
<dbReference type="GO" id="GO:0016853">
    <property type="term" value="F:isomerase activity"/>
    <property type="evidence" value="ECO:0007669"/>
    <property type="project" value="UniProtKB-KW"/>
</dbReference>
<dbReference type="NCBIfam" id="TIGR01479">
    <property type="entry name" value="GMP_PMI"/>
    <property type="match status" value="1"/>
</dbReference>
<dbReference type="InterPro" id="IPR006375">
    <property type="entry name" value="Man1P_GuaTrfase/Man6P_Isoase"/>
</dbReference>
<dbReference type="Pfam" id="PF22640">
    <property type="entry name" value="ManC_GMP_beta-helix"/>
    <property type="match status" value="1"/>
</dbReference>
<evidence type="ECO:0000313" key="12">
    <source>
        <dbReference type="EMBL" id="EER61938.1"/>
    </source>
</evidence>
<dbReference type="PANTHER" id="PTHR46390:SF1">
    <property type="entry name" value="MANNOSE-1-PHOSPHATE GUANYLYLTRANSFERASE"/>
    <property type="match status" value="1"/>
</dbReference>
<dbReference type="Pfam" id="PF01050">
    <property type="entry name" value="MannoseP_isomer"/>
    <property type="match status" value="1"/>
</dbReference>
<dbReference type="Gene3D" id="2.60.120.10">
    <property type="entry name" value="Jelly Rolls"/>
    <property type="match status" value="1"/>
</dbReference>
<feature type="domain" description="Mannose-6-phosphate isomerase type II C-terminal" evidence="10">
    <location>
        <begin position="329"/>
        <end position="441"/>
    </location>
</feature>
<dbReference type="CDD" id="cd02213">
    <property type="entry name" value="cupin_PMI_typeII_C"/>
    <property type="match status" value="1"/>
</dbReference>
<comment type="catalytic activity">
    <reaction evidence="7">
        <text>alpha-D-mannose 1-phosphate + GTP + H(+) = GDP-alpha-D-mannose + diphosphate</text>
        <dbReference type="Rhea" id="RHEA:15229"/>
        <dbReference type="ChEBI" id="CHEBI:15378"/>
        <dbReference type="ChEBI" id="CHEBI:33019"/>
        <dbReference type="ChEBI" id="CHEBI:37565"/>
        <dbReference type="ChEBI" id="CHEBI:57527"/>
        <dbReference type="ChEBI" id="CHEBI:58409"/>
        <dbReference type="EC" id="2.7.7.13"/>
    </reaction>
</comment>
<comment type="caution">
    <text evidence="12">The sequence shown here is derived from an EMBL/GenBank/DDBJ whole genome shotgun (WGS) entry which is preliminary data.</text>
</comment>
<keyword evidence="6" id="KW-0342">GTP-binding</keyword>
<evidence type="ECO:0000256" key="5">
    <source>
        <dbReference type="ARBA" id="ARBA00022741"/>
    </source>
</evidence>
<evidence type="ECO:0000259" key="10">
    <source>
        <dbReference type="Pfam" id="PF01050"/>
    </source>
</evidence>
<dbReference type="InterPro" id="IPR051161">
    <property type="entry name" value="Mannose-6P_isomerase_type2"/>
</dbReference>
<dbReference type="GO" id="GO:0004475">
    <property type="term" value="F:mannose-1-phosphate guanylyltransferase (GTP) activity"/>
    <property type="evidence" value="ECO:0007669"/>
    <property type="project" value="UniProtKB-EC"/>
</dbReference>
<keyword evidence="5" id="KW-0547">Nucleotide-binding</keyword>
<feature type="domain" description="Nucleotidyl transferase" evidence="9">
    <location>
        <begin position="21"/>
        <end position="260"/>
    </location>
</feature>
<feature type="domain" description="MannoseP isomerase/GMP-like beta-helix" evidence="11">
    <location>
        <begin position="279"/>
        <end position="323"/>
    </location>
</feature>
<evidence type="ECO:0000256" key="1">
    <source>
        <dbReference type="ARBA" id="ARBA00006115"/>
    </source>
</evidence>
<dbReference type="GO" id="GO:0000271">
    <property type="term" value="P:polysaccharide biosynthetic process"/>
    <property type="evidence" value="ECO:0007669"/>
    <property type="project" value="InterPro"/>
</dbReference>
<dbReference type="Proteomes" id="UP000003856">
    <property type="component" value="Unassembled WGS sequence"/>
</dbReference>
<dbReference type="InterPro" id="IPR005835">
    <property type="entry name" value="NTP_transferase_dom"/>
</dbReference>
<dbReference type="InterPro" id="IPR029044">
    <property type="entry name" value="Nucleotide-diphossugar_trans"/>
</dbReference>
<dbReference type="EC" id="2.7.7.13" evidence="2"/>